<keyword evidence="2" id="KW-1185">Reference proteome</keyword>
<reference evidence="1 2" key="1">
    <citation type="submission" date="2017-03" db="EMBL/GenBank/DDBJ databases">
        <title>Genomic and clinical evidence uncovers the enterohepatic species Helicobacter valdiviensis as a potential human intestinal pathogen.</title>
        <authorList>
            <person name="Fresia P."/>
            <person name="Jara R."/>
            <person name="Sierra R."/>
            <person name="Ferres I."/>
            <person name="Greif G."/>
            <person name="Iraola G."/>
            <person name="Collado L."/>
        </authorList>
    </citation>
    <scope>NUCLEOTIDE SEQUENCE [LARGE SCALE GENOMIC DNA]</scope>
    <source>
        <strain evidence="1 2">WBE14</strain>
    </source>
</reference>
<dbReference type="EMBL" id="NBIU01000108">
    <property type="protein sequence ID" value="PZT47138.1"/>
    <property type="molecule type" value="Genomic_DNA"/>
</dbReference>
<dbReference type="RefSeq" id="WP_181451055.1">
    <property type="nucleotide sequence ID" value="NZ_NBIU01000108.1"/>
</dbReference>
<sequence length="255" mass="29058">KPQIHYNKEGGYYTFLDETNNGNGGDNGSNGDNGLSDVVLTQDDFPLINQILGDLEFNLLSIKDENDIRAIKQSLEFLLAFVGKDGLEQLGIFKEFALVDDNELANITQENINNLYNVLNDNLENIKKINDFNTKFEEYMKQYNTYLSGLEEWLKPELEKAYKELMALKGDMEEAYKDLQKDVGNIFFINKDYKALANNNNVRFNLASLKAIPLIPNVDKDDNQTIISPLKDINASMLDKQQVVLIKPAEEEKET</sequence>
<proteinExistence type="predicted"/>
<dbReference type="Proteomes" id="UP000249746">
    <property type="component" value="Unassembled WGS sequence"/>
</dbReference>
<evidence type="ECO:0000313" key="2">
    <source>
        <dbReference type="Proteomes" id="UP000249746"/>
    </source>
</evidence>
<protein>
    <submittedName>
        <fullName evidence="1">Uncharacterized protein</fullName>
    </submittedName>
</protein>
<accession>A0A2W6MVA0</accession>
<feature type="non-terminal residue" evidence="1">
    <location>
        <position position="255"/>
    </location>
</feature>
<name>A0A2W6MVA0_9HELI</name>
<comment type="caution">
    <text evidence="1">The sequence shown here is derived from an EMBL/GenBank/DDBJ whole genome shotgun (WGS) entry which is preliminary data.</text>
</comment>
<dbReference type="AlphaFoldDB" id="A0A2W6MVA0"/>
<feature type="non-terminal residue" evidence="1">
    <location>
        <position position="1"/>
    </location>
</feature>
<evidence type="ECO:0000313" key="1">
    <source>
        <dbReference type="EMBL" id="PZT47138.1"/>
    </source>
</evidence>
<organism evidence="1 2">
    <name type="scientific">Helicobacter valdiviensis</name>
    <dbReference type="NCBI Taxonomy" id="1458358"/>
    <lineage>
        <taxon>Bacteria</taxon>
        <taxon>Pseudomonadati</taxon>
        <taxon>Campylobacterota</taxon>
        <taxon>Epsilonproteobacteria</taxon>
        <taxon>Campylobacterales</taxon>
        <taxon>Helicobacteraceae</taxon>
        <taxon>Helicobacter</taxon>
    </lineage>
</organism>
<gene>
    <name evidence="1" type="ORF">B6S12_10685</name>
</gene>